<proteinExistence type="predicted"/>
<dbReference type="Proteomes" id="UP000008144">
    <property type="component" value="Chromosome 10"/>
</dbReference>
<dbReference type="Pfam" id="PF18199">
    <property type="entry name" value="Dynein_C"/>
    <property type="match status" value="1"/>
</dbReference>
<feature type="region of interest" description="Disordered" evidence="1">
    <location>
        <begin position="168"/>
        <end position="328"/>
    </location>
</feature>
<dbReference type="EMBL" id="EAAA01000574">
    <property type="status" value="NOT_ANNOTATED_CDS"/>
    <property type="molecule type" value="Genomic_DNA"/>
</dbReference>
<feature type="compositionally biased region" description="Polar residues" evidence="1">
    <location>
        <begin position="177"/>
        <end position="188"/>
    </location>
</feature>
<dbReference type="AlphaFoldDB" id="F6RPR2"/>
<organism evidence="3 4">
    <name type="scientific">Ciona intestinalis</name>
    <name type="common">Transparent sea squirt</name>
    <name type="synonym">Ascidia intestinalis</name>
    <dbReference type="NCBI Taxonomy" id="7719"/>
    <lineage>
        <taxon>Eukaryota</taxon>
        <taxon>Metazoa</taxon>
        <taxon>Chordata</taxon>
        <taxon>Tunicata</taxon>
        <taxon>Ascidiacea</taxon>
        <taxon>Phlebobranchia</taxon>
        <taxon>Cionidae</taxon>
        <taxon>Ciona</taxon>
    </lineage>
</organism>
<reference evidence="3" key="2">
    <citation type="journal article" date="2008" name="Genome Biol.">
        <title>Improved genome assembly and evidence-based global gene model set for the chordate Ciona intestinalis: new insight into intron and operon populations.</title>
        <authorList>
            <person name="Satou Y."/>
            <person name="Mineta K."/>
            <person name="Ogasawara M."/>
            <person name="Sasakura Y."/>
            <person name="Shoguchi E."/>
            <person name="Ueno K."/>
            <person name="Yamada L."/>
            <person name="Matsumoto J."/>
            <person name="Wasserscheid J."/>
            <person name="Dewar K."/>
            <person name="Wiley G.B."/>
            <person name="Macmil S.L."/>
            <person name="Roe B.A."/>
            <person name="Zeller R.W."/>
            <person name="Hastings K.E."/>
            <person name="Lemaire P."/>
            <person name="Lindquist E."/>
            <person name="Endo T."/>
            <person name="Hotta K."/>
            <person name="Inaba K."/>
        </authorList>
    </citation>
    <scope>NUCLEOTIDE SEQUENCE [LARGE SCALE GENOMIC DNA]</scope>
    <source>
        <strain evidence="3">wild type</strain>
    </source>
</reference>
<evidence type="ECO:0000256" key="1">
    <source>
        <dbReference type="SAM" id="MobiDB-lite"/>
    </source>
</evidence>
<dbReference type="InterPro" id="IPR041228">
    <property type="entry name" value="Dynein_C"/>
</dbReference>
<dbReference type="Gene3D" id="3.10.490.20">
    <property type="match status" value="1"/>
</dbReference>
<reference evidence="3" key="4">
    <citation type="submission" date="2025-09" db="UniProtKB">
        <authorList>
            <consortium name="Ensembl"/>
        </authorList>
    </citation>
    <scope>IDENTIFICATION</scope>
</reference>
<feature type="compositionally biased region" description="Low complexity" evidence="1">
    <location>
        <begin position="229"/>
        <end position="246"/>
    </location>
</feature>
<accession>F6RPR2</accession>
<dbReference type="InterPro" id="IPR043160">
    <property type="entry name" value="Dynein_C_barrel"/>
</dbReference>
<keyword evidence="4" id="KW-1185">Reference proteome</keyword>
<evidence type="ECO:0000313" key="3">
    <source>
        <dbReference type="Ensembl" id="ENSCINP00000025412.2"/>
    </source>
</evidence>
<evidence type="ECO:0000259" key="2">
    <source>
        <dbReference type="Pfam" id="PF18199"/>
    </source>
</evidence>
<reference evidence="3" key="3">
    <citation type="submission" date="2025-08" db="UniProtKB">
        <authorList>
            <consortium name="Ensembl"/>
        </authorList>
    </citation>
    <scope>IDENTIFICATION</scope>
</reference>
<feature type="compositionally biased region" description="Polar residues" evidence="1">
    <location>
        <begin position="201"/>
        <end position="212"/>
    </location>
</feature>
<dbReference type="InParanoid" id="F6RPR2"/>
<dbReference type="HOGENOM" id="CLU_847183_0_0_1"/>
<reference evidence="4" key="1">
    <citation type="journal article" date="2002" name="Science">
        <title>The draft genome of Ciona intestinalis: insights into chordate and vertebrate origins.</title>
        <authorList>
            <person name="Dehal P."/>
            <person name="Satou Y."/>
            <person name="Campbell R.K."/>
            <person name="Chapman J."/>
            <person name="Degnan B."/>
            <person name="De Tomaso A."/>
            <person name="Davidson B."/>
            <person name="Di Gregorio A."/>
            <person name="Gelpke M."/>
            <person name="Goodstein D.M."/>
            <person name="Harafuji N."/>
            <person name="Hastings K.E."/>
            <person name="Ho I."/>
            <person name="Hotta K."/>
            <person name="Huang W."/>
            <person name="Kawashima T."/>
            <person name="Lemaire P."/>
            <person name="Martinez D."/>
            <person name="Meinertzhagen I.A."/>
            <person name="Necula S."/>
            <person name="Nonaka M."/>
            <person name="Putnam N."/>
            <person name="Rash S."/>
            <person name="Saiga H."/>
            <person name="Satake M."/>
            <person name="Terry A."/>
            <person name="Yamada L."/>
            <person name="Wang H.G."/>
            <person name="Awazu S."/>
            <person name="Azumi K."/>
            <person name="Boore J."/>
            <person name="Branno M."/>
            <person name="Chin-Bow S."/>
            <person name="DeSantis R."/>
            <person name="Doyle S."/>
            <person name="Francino P."/>
            <person name="Keys D.N."/>
            <person name="Haga S."/>
            <person name="Hayashi H."/>
            <person name="Hino K."/>
            <person name="Imai K.S."/>
            <person name="Inaba K."/>
            <person name="Kano S."/>
            <person name="Kobayashi K."/>
            <person name="Kobayashi M."/>
            <person name="Lee B.I."/>
            <person name="Makabe K.W."/>
            <person name="Manohar C."/>
            <person name="Matassi G."/>
            <person name="Medina M."/>
            <person name="Mochizuki Y."/>
            <person name="Mount S."/>
            <person name="Morishita T."/>
            <person name="Miura S."/>
            <person name="Nakayama A."/>
            <person name="Nishizaka S."/>
            <person name="Nomoto H."/>
            <person name="Ohta F."/>
            <person name="Oishi K."/>
            <person name="Rigoutsos I."/>
            <person name="Sano M."/>
            <person name="Sasaki A."/>
            <person name="Sasakura Y."/>
            <person name="Shoguchi E."/>
            <person name="Shin-i T."/>
            <person name="Spagnuolo A."/>
            <person name="Stainier D."/>
            <person name="Suzuki M.M."/>
            <person name="Tassy O."/>
            <person name="Takatori N."/>
            <person name="Tokuoka M."/>
            <person name="Yagi K."/>
            <person name="Yoshizaki F."/>
            <person name="Wada S."/>
            <person name="Zhang C."/>
            <person name="Hyatt P.D."/>
            <person name="Larimer F."/>
            <person name="Detter C."/>
            <person name="Doggett N."/>
            <person name="Glavina T."/>
            <person name="Hawkins T."/>
            <person name="Richardson P."/>
            <person name="Lucas S."/>
            <person name="Kohara Y."/>
            <person name="Levine M."/>
            <person name="Satoh N."/>
            <person name="Rokhsar D.S."/>
        </authorList>
    </citation>
    <scope>NUCLEOTIDE SEQUENCE [LARGE SCALE GENOMIC DNA]</scope>
</reference>
<sequence length="328" mass="36359">MALCQEKAVLHDSTLDQIRVSCTLSHDDDAAEHEAGISLEGVSLLNGKWDSGKECVTKATNDVTISALPSLFFYPTLMTSEEEEENVKKQTQENLVEYPVYMNLSRQSFVCYLPLPSENVSRFSELHNGLPLSTNCDIILQTGPDITQRDAFKSRAYLANKRREQWSRVSPEVSELMSRSGTRMSSAKYSGPRMSIASLPPSITGTKQPTKPTDTKFEPQPQRLLEEGSVTSQSNKSLSSLASSHLKQPQKQNPKETGHPQRTLPNGHVTHSKPENQDNGSLVPPTGEEDQENEPEMEREGSLLQTILNDEQPSDDDRSFATPEGSVN</sequence>
<protein>
    <recommendedName>
        <fullName evidence="2">Dynein heavy chain C-terminal domain-containing protein</fullName>
    </recommendedName>
</protein>
<evidence type="ECO:0000313" key="4">
    <source>
        <dbReference type="Proteomes" id="UP000008144"/>
    </source>
</evidence>
<name>F6RPR2_CIOIN</name>
<dbReference type="Ensembl" id="ENSCINT00000025658.2">
    <property type="protein sequence ID" value="ENSCINP00000025412.2"/>
    <property type="gene ID" value="ENSCING00000013956.2"/>
</dbReference>
<feature type="domain" description="Dynein heavy chain C-terminal" evidence="2">
    <location>
        <begin position="2"/>
        <end position="119"/>
    </location>
</feature>